<gene>
    <name evidence="4" type="ORF">E6Q51_00865</name>
</gene>
<dbReference type="Gene3D" id="3.40.50.1010">
    <property type="entry name" value="5'-nuclease"/>
    <property type="match status" value="1"/>
</dbReference>
<accession>A0A5C7WNN0</accession>
<evidence type="ECO:0000313" key="5">
    <source>
        <dbReference type="Proteomes" id="UP000321374"/>
    </source>
</evidence>
<keyword evidence="1" id="KW-0540">Nuclease</keyword>
<dbReference type="Pfam" id="PF02739">
    <property type="entry name" value="5_3_exonuc_N"/>
    <property type="match status" value="1"/>
</dbReference>
<dbReference type="SUPFAM" id="SSF88723">
    <property type="entry name" value="PIN domain-like"/>
    <property type="match status" value="1"/>
</dbReference>
<keyword evidence="2" id="KW-0378">Hydrolase</keyword>
<feature type="domain" description="5'-3' exonuclease" evidence="3">
    <location>
        <begin position="1"/>
        <end position="122"/>
    </location>
</feature>
<evidence type="ECO:0000259" key="3">
    <source>
        <dbReference type="SMART" id="SM00475"/>
    </source>
</evidence>
<protein>
    <submittedName>
        <fullName evidence="4">DNA polymerase I</fullName>
    </submittedName>
</protein>
<reference evidence="4 5" key="1">
    <citation type="submission" date="2018-09" db="EMBL/GenBank/DDBJ databases">
        <title>Metagenome Assembled Genomes from an Advanced Water Purification Facility.</title>
        <authorList>
            <person name="Stamps B.W."/>
            <person name="Spear J.R."/>
        </authorList>
    </citation>
    <scope>NUCLEOTIDE SEQUENCE [LARGE SCALE GENOMIC DNA]</scope>
    <source>
        <strain evidence="4">Bin_42_2</strain>
    </source>
</reference>
<proteinExistence type="predicted"/>
<dbReference type="PANTHER" id="PTHR42646">
    <property type="entry name" value="FLAP ENDONUCLEASE XNI"/>
    <property type="match status" value="1"/>
</dbReference>
<dbReference type="InterPro" id="IPR029060">
    <property type="entry name" value="PIN-like_dom_sf"/>
</dbReference>
<dbReference type="CDD" id="cd09859">
    <property type="entry name" value="PIN_53EXO"/>
    <property type="match status" value="1"/>
</dbReference>
<dbReference type="SMART" id="SM00475">
    <property type="entry name" value="53EXOc"/>
    <property type="match status" value="1"/>
</dbReference>
<dbReference type="GO" id="GO:0008409">
    <property type="term" value="F:5'-3' exonuclease activity"/>
    <property type="evidence" value="ECO:0007669"/>
    <property type="project" value="InterPro"/>
</dbReference>
<dbReference type="InterPro" id="IPR020046">
    <property type="entry name" value="5-3_exonucl_a-hlix_arch_N"/>
</dbReference>
<dbReference type="Proteomes" id="UP000321374">
    <property type="component" value="Unassembled WGS sequence"/>
</dbReference>
<comment type="caution">
    <text evidence="4">The sequence shown here is derived from an EMBL/GenBank/DDBJ whole genome shotgun (WGS) entry which is preliminary data.</text>
</comment>
<evidence type="ECO:0000256" key="1">
    <source>
        <dbReference type="ARBA" id="ARBA00022722"/>
    </source>
</evidence>
<dbReference type="InterPro" id="IPR038969">
    <property type="entry name" value="FEN"/>
</dbReference>
<organism evidence="4 5">
    <name type="scientific">Methylophilus methylotrophus</name>
    <name type="common">Bacterium W3A1</name>
    <dbReference type="NCBI Taxonomy" id="17"/>
    <lineage>
        <taxon>Bacteria</taxon>
        <taxon>Pseudomonadati</taxon>
        <taxon>Pseudomonadota</taxon>
        <taxon>Betaproteobacteria</taxon>
        <taxon>Nitrosomonadales</taxon>
        <taxon>Methylophilaceae</taxon>
        <taxon>Methylophilus</taxon>
    </lineage>
</organism>
<evidence type="ECO:0000256" key="2">
    <source>
        <dbReference type="ARBA" id="ARBA00022801"/>
    </source>
</evidence>
<dbReference type="AlphaFoldDB" id="A0A5C7WNN0"/>
<dbReference type="GO" id="GO:0033567">
    <property type="term" value="P:DNA replication, Okazaki fragment processing"/>
    <property type="evidence" value="ECO:0007669"/>
    <property type="project" value="InterPro"/>
</dbReference>
<dbReference type="PANTHER" id="PTHR42646:SF2">
    <property type="entry name" value="5'-3' EXONUCLEASE FAMILY PROTEIN"/>
    <property type="match status" value="1"/>
</dbReference>
<evidence type="ECO:0000313" key="4">
    <source>
        <dbReference type="EMBL" id="TXI38602.1"/>
    </source>
</evidence>
<dbReference type="GO" id="GO:0003677">
    <property type="term" value="F:DNA binding"/>
    <property type="evidence" value="ECO:0007669"/>
    <property type="project" value="InterPro"/>
</dbReference>
<sequence length="122" mass="13809">MKTLLLVDGSSYLYRAFHAMPDLRNSANEPVGAIQGVLNMLRRLHKDYPSDYSACVFDAKGKTFRDDLYPEYKANRVSMPDDLRVQIEPLYETIRAMGWPLIIEEGVEADDVIGALAKQAEK</sequence>
<dbReference type="EMBL" id="SSGG01000015">
    <property type="protein sequence ID" value="TXI38602.1"/>
    <property type="molecule type" value="Genomic_DNA"/>
</dbReference>
<dbReference type="GO" id="GO:0017108">
    <property type="term" value="F:5'-flap endonuclease activity"/>
    <property type="evidence" value="ECO:0007669"/>
    <property type="project" value="InterPro"/>
</dbReference>
<dbReference type="InterPro" id="IPR002421">
    <property type="entry name" value="5-3_exonuclease"/>
</dbReference>
<name>A0A5C7WNN0_METME</name>
<feature type="non-terminal residue" evidence="4">
    <location>
        <position position="122"/>
    </location>
</feature>